<dbReference type="CDD" id="cd00397">
    <property type="entry name" value="DNA_BRE_C"/>
    <property type="match status" value="1"/>
</dbReference>
<evidence type="ECO:0000256" key="5">
    <source>
        <dbReference type="PROSITE-ProRule" id="PRU01248"/>
    </source>
</evidence>
<keyword evidence="3 5" id="KW-0238">DNA-binding</keyword>
<evidence type="ECO:0000259" key="7">
    <source>
        <dbReference type="PROSITE" id="PS51898"/>
    </source>
</evidence>
<gene>
    <name evidence="9" type="ORF">WKW79_33940</name>
</gene>
<dbReference type="InterPro" id="IPR010998">
    <property type="entry name" value="Integrase_recombinase_N"/>
</dbReference>
<comment type="caution">
    <text evidence="9">The sequence shown here is derived from an EMBL/GenBank/DDBJ whole genome shotgun (WGS) entry which is preliminary data.</text>
</comment>
<evidence type="ECO:0000313" key="9">
    <source>
        <dbReference type="EMBL" id="MEJ8859605.1"/>
    </source>
</evidence>
<keyword evidence="2" id="KW-0229">DNA integration</keyword>
<name>A0ABU8XIA3_9BURK</name>
<dbReference type="PROSITE" id="PS51900">
    <property type="entry name" value="CB"/>
    <property type="match status" value="1"/>
</dbReference>
<dbReference type="InterPro" id="IPR050090">
    <property type="entry name" value="Tyrosine_recombinase_XerCD"/>
</dbReference>
<protein>
    <submittedName>
        <fullName evidence="9">Phage integrase family protein</fullName>
    </submittedName>
</protein>
<evidence type="ECO:0000256" key="6">
    <source>
        <dbReference type="SAM" id="MobiDB-lite"/>
    </source>
</evidence>
<dbReference type="SUPFAM" id="SSF56349">
    <property type="entry name" value="DNA breaking-rejoining enzymes"/>
    <property type="match status" value="1"/>
</dbReference>
<evidence type="ECO:0000256" key="4">
    <source>
        <dbReference type="ARBA" id="ARBA00023172"/>
    </source>
</evidence>
<proteinExistence type="inferred from homology"/>
<dbReference type="PROSITE" id="PS51898">
    <property type="entry name" value="TYR_RECOMBINASE"/>
    <property type="match status" value="1"/>
</dbReference>
<dbReference type="PANTHER" id="PTHR30349">
    <property type="entry name" value="PHAGE INTEGRASE-RELATED"/>
    <property type="match status" value="1"/>
</dbReference>
<evidence type="ECO:0000256" key="1">
    <source>
        <dbReference type="ARBA" id="ARBA00008857"/>
    </source>
</evidence>
<dbReference type="Gene3D" id="1.10.443.10">
    <property type="entry name" value="Intergrase catalytic core"/>
    <property type="match status" value="1"/>
</dbReference>
<dbReference type="InterPro" id="IPR044068">
    <property type="entry name" value="CB"/>
</dbReference>
<keyword evidence="4" id="KW-0233">DNA recombination</keyword>
<evidence type="ECO:0000259" key="8">
    <source>
        <dbReference type="PROSITE" id="PS51900"/>
    </source>
</evidence>
<feature type="domain" description="Tyr recombinase" evidence="7">
    <location>
        <begin position="426"/>
        <end position="621"/>
    </location>
</feature>
<dbReference type="EMBL" id="JBBKZS010000032">
    <property type="protein sequence ID" value="MEJ8859605.1"/>
    <property type="molecule type" value="Genomic_DNA"/>
</dbReference>
<accession>A0ABU8XIA3</accession>
<sequence length="621" mass="68587">MEKIKQAPRKLHSGHFAFMRALAQGLDEKASWNRYLHLEGEYTDVRTVRRTIAWIRDQFAAAARRENKPGTARLILMDAERITAQAAAAPAKALPSLAEFAAANGLEDFSEEEQLEAYRDAYPAGKKENGAGQGGGSKGQHSRRARVVERQLEALRWLQALVAQDPKPGDGVAAWINPSMAHRLERAGLPTLSSLVAHINGVGARWWATVPGVGEGKAARIVEWLQANKAVLGLRVGVHVAQPRMQLASATLDAVVPAATAIRPYEKFVLPAELDGRAGRFRAPPEHCLLMAGNDHEAIGAWLSSKAAGAKGNLSATQRAYRKEAERLLLWAVLERKKALSSITVEDATAYRDFLADPPAGWCGPRHHQRWSPLWRPLEGPLNGVTLRHSLTVVRSLFAFLMRQGYLVGNPFAAVALPIQPLRPLGSSRTLSFAQWDHIDALLEKHQETEADRRLRRGMRWLYATGLRLAEITSVKCEDLTPVEYRAADGTMATDWLLAVIGKGNRSREVPVPAELVEELGDELARHGFERQVGAVSNRGVHVMSRFDNELKRPVAWSASGLYQAIKAFLAKAAEGLPDVDALQLKKASTHWLRHCIPHPTIESFRRTTPPHEELLKIYGT</sequence>
<organism evidence="9 10">
    <name type="scientific">Variovorax robiniae</name>
    <dbReference type="NCBI Taxonomy" id="1836199"/>
    <lineage>
        <taxon>Bacteria</taxon>
        <taxon>Pseudomonadati</taxon>
        <taxon>Pseudomonadota</taxon>
        <taxon>Betaproteobacteria</taxon>
        <taxon>Burkholderiales</taxon>
        <taxon>Comamonadaceae</taxon>
        <taxon>Variovorax</taxon>
    </lineage>
</organism>
<dbReference type="InterPro" id="IPR002104">
    <property type="entry name" value="Integrase_catalytic"/>
</dbReference>
<dbReference type="Pfam" id="PF12482">
    <property type="entry name" value="DUF3701"/>
    <property type="match status" value="1"/>
</dbReference>
<feature type="domain" description="Core-binding (CB)" evidence="8">
    <location>
        <begin position="293"/>
        <end position="402"/>
    </location>
</feature>
<dbReference type="InterPro" id="IPR011010">
    <property type="entry name" value="DNA_brk_join_enz"/>
</dbReference>
<feature type="region of interest" description="Disordered" evidence="6">
    <location>
        <begin position="124"/>
        <end position="144"/>
    </location>
</feature>
<dbReference type="InterPro" id="IPR022169">
    <property type="entry name" value="DUF3701"/>
</dbReference>
<evidence type="ECO:0000313" key="10">
    <source>
        <dbReference type="Proteomes" id="UP001367030"/>
    </source>
</evidence>
<dbReference type="InterPro" id="IPR013762">
    <property type="entry name" value="Integrase-like_cat_sf"/>
</dbReference>
<keyword evidence="10" id="KW-1185">Reference proteome</keyword>
<evidence type="ECO:0000256" key="2">
    <source>
        <dbReference type="ARBA" id="ARBA00022908"/>
    </source>
</evidence>
<dbReference type="Gene3D" id="1.10.150.130">
    <property type="match status" value="1"/>
</dbReference>
<dbReference type="RefSeq" id="WP_340339640.1">
    <property type="nucleotide sequence ID" value="NZ_JBBKZS010000032.1"/>
</dbReference>
<comment type="similarity">
    <text evidence="1">Belongs to the 'phage' integrase family.</text>
</comment>
<evidence type="ECO:0000256" key="3">
    <source>
        <dbReference type="ARBA" id="ARBA00023125"/>
    </source>
</evidence>
<dbReference type="PANTHER" id="PTHR30349:SF41">
    <property type="entry name" value="INTEGRASE_RECOMBINASE PROTEIN MJ0367-RELATED"/>
    <property type="match status" value="1"/>
</dbReference>
<reference evidence="9 10" key="1">
    <citation type="submission" date="2024-03" db="EMBL/GenBank/DDBJ databases">
        <title>Novel species of the genus Variovorax.</title>
        <authorList>
            <person name="Liu Q."/>
            <person name="Xin Y.-H."/>
        </authorList>
    </citation>
    <scope>NUCLEOTIDE SEQUENCE [LARGE SCALE GENOMIC DNA]</scope>
    <source>
        <strain evidence="9 10">KACC 18901</strain>
    </source>
</reference>
<dbReference type="Proteomes" id="UP001367030">
    <property type="component" value="Unassembled WGS sequence"/>
</dbReference>